<dbReference type="PANTHER" id="PTHR11851:SF49">
    <property type="entry name" value="MITOCHONDRIAL-PROCESSING PEPTIDASE SUBUNIT ALPHA"/>
    <property type="match status" value="1"/>
</dbReference>
<evidence type="ECO:0000256" key="1">
    <source>
        <dbReference type="ARBA" id="ARBA00007261"/>
    </source>
</evidence>
<dbReference type="InterPro" id="IPR001431">
    <property type="entry name" value="Pept_M16_Zn_BS"/>
</dbReference>
<gene>
    <name evidence="5" type="ORF">UX85_C0004G0003</name>
</gene>
<evidence type="ECO:0000256" key="2">
    <source>
        <dbReference type="RuleBase" id="RU004447"/>
    </source>
</evidence>
<dbReference type="GO" id="GO:0006508">
    <property type="term" value="P:proteolysis"/>
    <property type="evidence" value="ECO:0007669"/>
    <property type="project" value="InterPro"/>
</dbReference>
<dbReference type="Pfam" id="PF05193">
    <property type="entry name" value="Peptidase_M16_C"/>
    <property type="match status" value="1"/>
</dbReference>
<sequence length="424" mass="47739">MRLKPQKKLLKNGLTLVTVPMGSASVSAVLLVRVGSRDESVSVNGMSHFLEHMVFKGTKKWPTSREMNQVIDSVGGVYNAFTSHENTGFWVKLAKKHLKLGLEYLQQAVFEPLLPADELERERGVILEEIKMYEDNPMANVAKSFVAQLYQGTTLGQQIIGTAANIRSLKRDQFYRHLKRWYQPKNMVLTVAGGIDGNVGRLATEVFNNNFTSQVKFARRVKEIKVEKTDKIRVVSKDIKQAHFCLGMTTFRRGHQDRYALAVLNTVLGANSSSRLFEEIRNKRGLVYYVRTGLNSFYETGYLVAQAGCDVKRVGEAVKVTVGEYDKMTGRVSGITDEELTRAKEYLKGRLALDLEDSQEVAGMFGEDLLMENKLRPVEELYRGVEKVTAVDVTRVAKAIFSPERLRLTVVGPFKGKNEFAKLV</sequence>
<dbReference type="Proteomes" id="UP000033860">
    <property type="component" value="Unassembled WGS sequence"/>
</dbReference>
<evidence type="ECO:0000259" key="4">
    <source>
        <dbReference type="Pfam" id="PF05193"/>
    </source>
</evidence>
<dbReference type="InterPro" id="IPR011765">
    <property type="entry name" value="Pept_M16_N"/>
</dbReference>
<dbReference type="GO" id="GO:0046872">
    <property type="term" value="F:metal ion binding"/>
    <property type="evidence" value="ECO:0007669"/>
    <property type="project" value="InterPro"/>
</dbReference>
<dbReference type="AlphaFoldDB" id="A0A0G1RVB4"/>
<reference evidence="5 6" key="1">
    <citation type="journal article" date="2015" name="Nature">
        <title>rRNA introns, odd ribosomes, and small enigmatic genomes across a large radiation of phyla.</title>
        <authorList>
            <person name="Brown C.T."/>
            <person name="Hug L.A."/>
            <person name="Thomas B.C."/>
            <person name="Sharon I."/>
            <person name="Castelle C.J."/>
            <person name="Singh A."/>
            <person name="Wilkins M.J."/>
            <person name="Williams K.H."/>
            <person name="Banfield J.F."/>
        </authorList>
    </citation>
    <scope>NUCLEOTIDE SEQUENCE [LARGE SCALE GENOMIC DNA]</scope>
</reference>
<evidence type="ECO:0000259" key="3">
    <source>
        <dbReference type="Pfam" id="PF00675"/>
    </source>
</evidence>
<dbReference type="PANTHER" id="PTHR11851">
    <property type="entry name" value="METALLOPROTEASE"/>
    <property type="match status" value="1"/>
</dbReference>
<evidence type="ECO:0000313" key="5">
    <source>
        <dbReference type="EMBL" id="KKU61082.1"/>
    </source>
</evidence>
<dbReference type="SUPFAM" id="SSF63411">
    <property type="entry name" value="LuxS/MPP-like metallohydrolase"/>
    <property type="match status" value="2"/>
</dbReference>
<comment type="similarity">
    <text evidence="1 2">Belongs to the peptidase M16 family.</text>
</comment>
<feature type="domain" description="Peptidase M16 C-terminal" evidence="4">
    <location>
        <begin position="169"/>
        <end position="346"/>
    </location>
</feature>
<protein>
    <submittedName>
        <fullName evidence="5">Peptidase M16 domain protein</fullName>
    </submittedName>
</protein>
<dbReference type="InterPro" id="IPR050361">
    <property type="entry name" value="MPP/UQCRC_Complex"/>
</dbReference>
<dbReference type="InterPro" id="IPR007863">
    <property type="entry name" value="Peptidase_M16_C"/>
</dbReference>
<dbReference type="Pfam" id="PF00675">
    <property type="entry name" value="Peptidase_M16"/>
    <property type="match status" value="1"/>
</dbReference>
<dbReference type="PROSITE" id="PS00143">
    <property type="entry name" value="INSULINASE"/>
    <property type="match status" value="1"/>
</dbReference>
<dbReference type="Gene3D" id="3.30.830.10">
    <property type="entry name" value="Metalloenzyme, LuxS/M16 peptidase-like"/>
    <property type="match status" value="2"/>
</dbReference>
<comment type="caution">
    <text evidence="5">The sequence shown here is derived from an EMBL/GenBank/DDBJ whole genome shotgun (WGS) entry which is preliminary data.</text>
</comment>
<dbReference type="GO" id="GO:0004222">
    <property type="term" value="F:metalloendopeptidase activity"/>
    <property type="evidence" value="ECO:0007669"/>
    <property type="project" value="InterPro"/>
</dbReference>
<name>A0A0G1RVB4_9BACT</name>
<accession>A0A0G1RVB4</accession>
<dbReference type="InterPro" id="IPR011249">
    <property type="entry name" value="Metalloenz_LuxS/M16"/>
</dbReference>
<organism evidence="5 6">
    <name type="scientific">Candidatus Beckwithbacteria bacterium GW2011_GWB1_47_15</name>
    <dbReference type="NCBI Taxonomy" id="1618371"/>
    <lineage>
        <taxon>Bacteria</taxon>
        <taxon>Candidatus Beckwithiibacteriota</taxon>
    </lineage>
</organism>
<proteinExistence type="inferred from homology"/>
<evidence type="ECO:0000313" key="6">
    <source>
        <dbReference type="Proteomes" id="UP000033860"/>
    </source>
</evidence>
<feature type="domain" description="Peptidase M16 N-terminal" evidence="3">
    <location>
        <begin position="24"/>
        <end position="162"/>
    </location>
</feature>
<dbReference type="EMBL" id="LCNT01000004">
    <property type="protein sequence ID" value="KKU61082.1"/>
    <property type="molecule type" value="Genomic_DNA"/>
</dbReference>